<dbReference type="PROSITE" id="PS00211">
    <property type="entry name" value="ABC_TRANSPORTER_1"/>
    <property type="match status" value="1"/>
</dbReference>
<keyword evidence="6" id="KW-0067">ATP-binding</keyword>
<dbReference type="InterPro" id="IPR036640">
    <property type="entry name" value="ABC1_TM_sf"/>
</dbReference>
<dbReference type="InterPro" id="IPR003593">
    <property type="entry name" value="AAA+_ATPase"/>
</dbReference>
<dbReference type="SUPFAM" id="SSF52540">
    <property type="entry name" value="P-loop containing nucleoside triphosphate hydrolases"/>
    <property type="match status" value="1"/>
</dbReference>
<evidence type="ECO:0000256" key="7">
    <source>
        <dbReference type="ARBA" id="ARBA00022989"/>
    </source>
</evidence>
<dbReference type="STRING" id="128944.AWM75_04440"/>
<dbReference type="Gene3D" id="1.20.1560.10">
    <property type="entry name" value="ABC transporter type 1, transmembrane domain"/>
    <property type="match status" value="1"/>
</dbReference>
<keyword evidence="8" id="KW-0472">Membrane</keyword>
<name>A0A120IAW5_9LACT</name>
<proteinExistence type="predicted"/>
<dbReference type="Proteomes" id="UP000062260">
    <property type="component" value="Chromosome"/>
</dbReference>
<dbReference type="GO" id="GO:0005524">
    <property type="term" value="F:ATP binding"/>
    <property type="evidence" value="ECO:0007669"/>
    <property type="project" value="UniProtKB-KW"/>
</dbReference>
<dbReference type="RefSeq" id="WP_067978751.1">
    <property type="nucleotide sequence ID" value="NZ_CP014163.1"/>
</dbReference>
<keyword evidence="3" id="KW-1003">Cell membrane</keyword>
<keyword evidence="4" id="KW-0812">Transmembrane</keyword>
<reference evidence="9 10" key="1">
    <citation type="journal article" date="2016" name="Genome Announc.">
        <title>Complete Genome Sequences of Aerococcus christensenii CCUG 28831T, Aerococcus sanguinicola CCUG 43001T, Aerococcus urinae CCUG 36881T, Aerococcus urinaeequi CCUG 28094T, Aerococcus urinaehominis CCUG 42038 BT, and Aerococcus viridans CCUG 4311T.</title>
        <authorList>
            <person name="Carkaci D."/>
            <person name="Dargis R."/>
            <person name="Nielsen X.C."/>
            <person name="Skovgaard O."/>
            <person name="Fuursted K."/>
            <person name="Christensen J.J."/>
        </authorList>
    </citation>
    <scope>NUCLEOTIDE SEQUENCE [LARGE SCALE GENOMIC DNA]</scope>
    <source>
        <strain evidence="9 10">CCUG42038B</strain>
    </source>
</reference>
<dbReference type="PANTHER" id="PTHR43394:SF1">
    <property type="entry name" value="ATP-BINDING CASSETTE SUB-FAMILY B MEMBER 10, MITOCHONDRIAL"/>
    <property type="match status" value="1"/>
</dbReference>
<dbReference type="InterPro" id="IPR011527">
    <property type="entry name" value="ABC1_TM_dom"/>
</dbReference>
<dbReference type="Pfam" id="PF00664">
    <property type="entry name" value="ABC_membrane"/>
    <property type="match status" value="1"/>
</dbReference>
<gene>
    <name evidence="9" type="ORF">AWM75_04440</name>
</gene>
<dbReference type="GO" id="GO:0005886">
    <property type="term" value="C:plasma membrane"/>
    <property type="evidence" value="ECO:0007669"/>
    <property type="project" value="UniProtKB-SubCell"/>
</dbReference>
<evidence type="ECO:0000256" key="8">
    <source>
        <dbReference type="ARBA" id="ARBA00023136"/>
    </source>
</evidence>
<dbReference type="PANTHER" id="PTHR43394">
    <property type="entry name" value="ATP-DEPENDENT PERMEASE MDL1, MITOCHONDRIAL"/>
    <property type="match status" value="1"/>
</dbReference>
<dbReference type="KEGG" id="auh:AWM75_04440"/>
<dbReference type="AlphaFoldDB" id="A0A120IAW5"/>
<dbReference type="GO" id="GO:0015421">
    <property type="term" value="F:ABC-type oligopeptide transporter activity"/>
    <property type="evidence" value="ECO:0007669"/>
    <property type="project" value="TreeGrafter"/>
</dbReference>
<dbReference type="PROSITE" id="PS50929">
    <property type="entry name" value="ABC_TM1F"/>
    <property type="match status" value="1"/>
</dbReference>
<dbReference type="SUPFAM" id="SSF90123">
    <property type="entry name" value="ABC transporter transmembrane region"/>
    <property type="match status" value="1"/>
</dbReference>
<dbReference type="FunFam" id="3.40.50.300:FF:000221">
    <property type="entry name" value="Multidrug ABC transporter ATP-binding protein"/>
    <property type="match status" value="1"/>
</dbReference>
<dbReference type="InterPro" id="IPR039421">
    <property type="entry name" value="Type_1_exporter"/>
</dbReference>
<accession>A0A120IAW5</accession>
<dbReference type="Gene3D" id="3.40.50.300">
    <property type="entry name" value="P-loop containing nucleotide triphosphate hydrolases"/>
    <property type="match status" value="1"/>
</dbReference>
<evidence type="ECO:0000256" key="3">
    <source>
        <dbReference type="ARBA" id="ARBA00022475"/>
    </source>
</evidence>
<keyword evidence="2" id="KW-0813">Transport</keyword>
<evidence type="ECO:0000313" key="10">
    <source>
        <dbReference type="Proteomes" id="UP000062260"/>
    </source>
</evidence>
<dbReference type="InterPro" id="IPR003439">
    <property type="entry name" value="ABC_transporter-like_ATP-bd"/>
</dbReference>
<keyword evidence="5" id="KW-0547">Nucleotide-binding</keyword>
<dbReference type="OrthoDB" id="9770415at2"/>
<organism evidence="9 10">
    <name type="scientific">Aerococcus urinaehominis</name>
    <dbReference type="NCBI Taxonomy" id="128944"/>
    <lineage>
        <taxon>Bacteria</taxon>
        <taxon>Bacillati</taxon>
        <taxon>Bacillota</taxon>
        <taxon>Bacilli</taxon>
        <taxon>Lactobacillales</taxon>
        <taxon>Aerococcaceae</taxon>
        <taxon>Aerococcus</taxon>
    </lineage>
</organism>
<evidence type="ECO:0000256" key="2">
    <source>
        <dbReference type="ARBA" id="ARBA00022448"/>
    </source>
</evidence>
<evidence type="ECO:0000256" key="4">
    <source>
        <dbReference type="ARBA" id="ARBA00022692"/>
    </source>
</evidence>
<keyword evidence="10" id="KW-1185">Reference proteome</keyword>
<evidence type="ECO:0000256" key="5">
    <source>
        <dbReference type="ARBA" id="ARBA00022741"/>
    </source>
</evidence>
<evidence type="ECO:0000256" key="1">
    <source>
        <dbReference type="ARBA" id="ARBA00004651"/>
    </source>
</evidence>
<dbReference type="InterPro" id="IPR027417">
    <property type="entry name" value="P-loop_NTPase"/>
</dbReference>
<protein>
    <submittedName>
        <fullName evidence="9">ABC transporter permease</fullName>
    </submittedName>
</protein>
<sequence length="574" mass="63831">MYVKDYIKANWGKEVLAFTVKVVESILELLVPLVMADLINNGINANNPDYIWRRGLWLIILPVTGYCFALICQWLASVTMQTVGTNLRQALHQQMSRLDNAQLDKVGAESIVTQVTNDTNNIQEAVAKSLRLASRSPVITIGSMFMAFRLSLRLSPIFIGGGILLAIIFFWITLDSNRRFTGIQNKLDQLSSLVRENLNGVRVIRAFVNQDRETSRFTDENQDMRQQQVVVGRVQALATPGSLTVVNLCIGLILYFGARLVNNGFFMQGEVIALIQYMNNIFLALSILVKLIVTISRGVASAKRIDHFLSLKPTITSPDQAQAPNADPRGMAVNFVDVSFGYSQVEVLHQAHFTIKPGQFIGIIGGTGSAKTTLINLIPRFYDVNQGQVLANGQDVRDWPLNALRRAIALVPQKATLLKGTIRDNMKMAKPEASDQEIWQALDQAQAGDFVRAKADGLDSPVSQGGVNFSGGQRQRLTIARALLQDSQLIILDDSVSALDFATERRLREVLMDLDKTIIMVSQRISSIRYADQIIVLDHGQQKAVGHHDDLLAQSASYQEIYYSQYPDERPEVD</sequence>
<reference evidence="10" key="2">
    <citation type="submission" date="2016-01" db="EMBL/GenBank/DDBJ databases">
        <title>Six Aerococcus type strain genome sequencing and assembly using PacBio and Illumina Hiseq.</title>
        <authorList>
            <person name="Carkaci D."/>
            <person name="Dargis R."/>
            <person name="Nielsen X.C."/>
            <person name="Skovgaard O."/>
            <person name="Fuursted K."/>
            <person name="Christensen J.J."/>
        </authorList>
    </citation>
    <scope>NUCLEOTIDE SEQUENCE [LARGE SCALE GENOMIC DNA]</scope>
    <source>
        <strain evidence="10">CCUG42038B</strain>
    </source>
</reference>
<dbReference type="SMART" id="SM00382">
    <property type="entry name" value="AAA"/>
    <property type="match status" value="1"/>
</dbReference>
<dbReference type="CDD" id="cd18548">
    <property type="entry name" value="ABC_6TM_Tm287_like"/>
    <property type="match status" value="1"/>
</dbReference>
<dbReference type="InterPro" id="IPR017871">
    <property type="entry name" value="ABC_transporter-like_CS"/>
</dbReference>
<keyword evidence="7" id="KW-1133">Transmembrane helix</keyword>
<evidence type="ECO:0000313" key="9">
    <source>
        <dbReference type="EMBL" id="AMB99295.1"/>
    </source>
</evidence>
<comment type="subcellular location">
    <subcellularLocation>
        <location evidence="1">Cell membrane</location>
        <topology evidence="1">Multi-pass membrane protein</topology>
    </subcellularLocation>
</comment>
<dbReference type="GO" id="GO:0016887">
    <property type="term" value="F:ATP hydrolysis activity"/>
    <property type="evidence" value="ECO:0007669"/>
    <property type="project" value="InterPro"/>
</dbReference>
<dbReference type="Pfam" id="PF00005">
    <property type="entry name" value="ABC_tran"/>
    <property type="match status" value="1"/>
</dbReference>
<dbReference type="EMBL" id="CP014163">
    <property type="protein sequence ID" value="AMB99295.1"/>
    <property type="molecule type" value="Genomic_DNA"/>
</dbReference>
<dbReference type="PROSITE" id="PS50893">
    <property type="entry name" value="ABC_TRANSPORTER_2"/>
    <property type="match status" value="1"/>
</dbReference>
<evidence type="ECO:0000256" key="6">
    <source>
        <dbReference type="ARBA" id="ARBA00022840"/>
    </source>
</evidence>